<dbReference type="RefSeq" id="WP_345969802.1">
    <property type="nucleotide sequence ID" value="NZ_CP147920.1"/>
</dbReference>
<dbReference type="InterPro" id="IPR013545">
    <property type="entry name" value="T2SS_protein-GspG_C"/>
</dbReference>
<dbReference type="Pfam" id="PF08334">
    <property type="entry name" value="T2SSG"/>
    <property type="match status" value="1"/>
</dbReference>
<keyword evidence="7 10" id="KW-0812">Transmembrane</keyword>
<evidence type="ECO:0000256" key="3">
    <source>
        <dbReference type="ARBA" id="ARBA00020042"/>
    </source>
</evidence>
<evidence type="ECO:0000256" key="10">
    <source>
        <dbReference type="SAM" id="Phobius"/>
    </source>
</evidence>
<evidence type="ECO:0000256" key="7">
    <source>
        <dbReference type="ARBA" id="ARBA00022692"/>
    </source>
</evidence>
<dbReference type="PRINTS" id="PR00813">
    <property type="entry name" value="BCTERIALGSPG"/>
</dbReference>
<organism evidence="12 13">
    <name type="scientific">Sulfurimonas diazotrophicus</name>
    <dbReference type="NCBI Taxonomy" id="3131939"/>
    <lineage>
        <taxon>Bacteria</taxon>
        <taxon>Pseudomonadati</taxon>
        <taxon>Campylobacterota</taxon>
        <taxon>Epsilonproteobacteria</taxon>
        <taxon>Campylobacterales</taxon>
        <taxon>Sulfurimonadaceae</taxon>
        <taxon>Sulfurimonas</taxon>
    </lineage>
</organism>
<dbReference type="Gene3D" id="3.30.700.10">
    <property type="entry name" value="Glycoprotein, Type 4 Pilin"/>
    <property type="match status" value="1"/>
</dbReference>
<evidence type="ECO:0000256" key="1">
    <source>
        <dbReference type="ARBA" id="ARBA00004377"/>
    </source>
</evidence>
<proteinExistence type="inferred from homology"/>
<evidence type="ECO:0000259" key="11">
    <source>
        <dbReference type="Pfam" id="PF08334"/>
    </source>
</evidence>
<evidence type="ECO:0000256" key="9">
    <source>
        <dbReference type="ARBA" id="ARBA00023136"/>
    </source>
</evidence>
<dbReference type="InterPro" id="IPR010054">
    <property type="entry name" value="Type2_sec_GspG"/>
</dbReference>
<dbReference type="InterPro" id="IPR012902">
    <property type="entry name" value="N_methyl_site"/>
</dbReference>
<keyword evidence="5" id="KW-0488">Methylation</keyword>
<dbReference type="SUPFAM" id="SSF54523">
    <property type="entry name" value="Pili subunits"/>
    <property type="match status" value="1"/>
</dbReference>
<keyword evidence="9 10" id="KW-0472">Membrane</keyword>
<keyword evidence="6" id="KW-0997">Cell inner membrane</keyword>
<feature type="transmembrane region" description="Helical" evidence="10">
    <location>
        <begin position="20"/>
        <end position="39"/>
    </location>
</feature>
<dbReference type="Pfam" id="PF07963">
    <property type="entry name" value="N_methyl"/>
    <property type="match status" value="1"/>
</dbReference>
<comment type="similarity">
    <text evidence="2">Belongs to the GSP G family.</text>
</comment>
<dbReference type="PANTHER" id="PTHR30093:SF44">
    <property type="entry name" value="TYPE II SECRETION SYSTEM CORE PROTEIN G"/>
    <property type="match status" value="1"/>
</dbReference>
<reference evidence="12 13" key="1">
    <citation type="submission" date="2024-03" db="EMBL/GenBank/DDBJ databases">
        <title>Sulfurimonas sp. HSL3-1.</title>
        <authorList>
            <person name="Wang S."/>
        </authorList>
    </citation>
    <scope>NUCLEOTIDE SEQUENCE [LARGE SCALE GENOMIC DNA]</scope>
    <source>
        <strain evidence="12 13">HSL3-1</strain>
    </source>
</reference>
<dbReference type="NCBIfam" id="TIGR01710">
    <property type="entry name" value="typeII_sec_gspG"/>
    <property type="match status" value="1"/>
</dbReference>
<keyword evidence="8 10" id="KW-1133">Transmembrane helix</keyword>
<gene>
    <name evidence="12" type="primary">gspG</name>
    <name evidence="12" type="ORF">WCY31_10715</name>
</gene>
<comment type="subcellular location">
    <subcellularLocation>
        <location evidence="1">Cell inner membrane</location>
        <topology evidence="1">Single-pass membrane protein</topology>
    </subcellularLocation>
</comment>
<evidence type="ECO:0000256" key="2">
    <source>
        <dbReference type="ARBA" id="ARBA00009984"/>
    </source>
</evidence>
<sequence>MQSKKVYRGAARRAFTLMELMIVIIILGLLAALVMPNLIGKSEEAKQKLVCVQMKGIKNALDMFRLDNGSYPDAEEGLEALAKNPDAEKYPNYSAGGYFQDGVLPKDPWKNRYIYVPGEEGINLISLGADRKEGGSAESKDITYAECIKQ</sequence>
<dbReference type="NCBIfam" id="TIGR02532">
    <property type="entry name" value="IV_pilin_GFxxxE"/>
    <property type="match status" value="1"/>
</dbReference>
<accession>A0ABZ3HAE9</accession>
<dbReference type="InterPro" id="IPR000983">
    <property type="entry name" value="Bac_GSPG_pilin"/>
</dbReference>
<evidence type="ECO:0000313" key="13">
    <source>
        <dbReference type="Proteomes" id="UP001447842"/>
    </source>
</evidence>
<protein>
    <recommendedName>
        <fullName evidence="3">Type II secretion system core protein G</fullName>
    </recommendedName>
</protein>
<evidence type="ECO:0000256" key="6">
    <source>
        <dbReference type="ARBA" id="ARBA00022519"/>
    </source>
</evidence>
<keyword evidence="4" id="KW-1003">Cell membrane</keyword>
<evidence type="ECO:0000256" key="5">
    <source>
        <dbReference type="ARBA" id="ARBA00022481"/>
    </source>
</evidence>
<keyword evidence="13" id="KW-1185">Reference proteome</keyword>
<dbReference type="InterPro" id="IPR045584">
    <property type="entry name" value="Pilin-like"/>
</dbReference>
<evidence type="ECO:0000313" key="12">
    <source>
        <dbReference type="EMBL" id="XAU14710.1"/>
    </source>
</evidence>
<evidence type="ECO:0000256" key="4">
    <source>
        <dbReference type="ARBA" id="ARBA00022475"/>
    </source>
</evidence>
<dbReference type="Proteomes" id="UP001447842">
    <property type="component" value="Chromosome"/>
</dbReference>
<dbReference type="PANTHER" id="PTHR30093">
    <property type="entry name" value="GENERAL SECRETION PATHWAY PROTEIN G"/>
    <property type="match status" value="1"/>
</dbReference>
<evidence type="ECO:0000256" key="8">
    <source>
        <dbReference type="ARBA" id="ARBA00022989"/>
    </source>
</evidence>
<feature type="domain" description="Type II secretion system protein GspG C-terminal" evidence="11">
    <location>
        <begin position="37"/>
        <end position="143"/>
    </location>
</feature>
<dbReference type="EMBL" id="CP147920">
    <property type="protein sequence ID" value="XAU14710.1"/>
    <property type="molecule type" value="Genomic_DNA"/>
</dbReference>
<name>A0ABZ3HAE9_9BACT</name>